<dbReference type="STRING" id="1122189.SAMN02745165_01995"/>
<organism evidence="2 3">
    <name type="scientific">Malonomonas rubra DSM 5091</name>
    <dbReference type="NCBI Taxonomy" id="1122189"/>
    <lineage>
        <taxon>Bacteria</taxon>
        <taxon>Pseudomonadati</taxon>
        <taxon>Thermodesulfobacteriota</taxon>
        <taxon>Desulfuromonadia</taxon>
        <taxon>Desulfuromonadales</taxon>
        <taxon>Geopsychrobacteraceae</taxon>
        <taxon>Malonomonas</taxon>
    </lineage>
</organism>
<protein>
    <submittedName>
        <fullName evidence="2">Uncharacterized protein</fullName>
    </submittedName>
</protein>
<feature type="chain" id="PRO_5012025431" evidence="1">
    <location>
        <begin position="21"/>
        <end position="140"/>
    </location>
</feature>
<proteinExistence type="predicted"/>
<keyword evidence="3" id="KW-1185">Reference proteome</keyword>
<reference evidence="2 3" key="1">
    <citation type="submission" date="2016-11" db="EMBL/GenBank/DDBJ databases">
        <authorList>
            <person name="Jaros S."/>
            <person name="Januszkiewicz K."/>
            <person name="Wedrychowicz H."/>
        </authorList>
    </citation>
    <scope>NUCLEOTIDE SEQUENCE [LARGE SCALE GENOMIC DNA]</scope>
    <source>
        <strain evidence="2 3">DSM 5091</strain>
    </source>
</reference>
<evidence type="ECO:0000313" key="3">
    <source>
        <dbReference type="Proteomes" id="UP000184171"/>
    </source>
</evidence>
<dbReference type="Proteomes" id="UP000184171">
    <property type="component" value="Unassembled WGS sequence"/>
</dbReference>
<sequence length="140" mass="15648">MKSLYVAILLSLSLIVVAFAHHPAEDMVDEEVYAMIDALVADTPHADLTFDEEMGEVTTTITTESVGTADLLIMDGLLDDVALLDGDVTMTIEFPEEVVEEQLFKTIEELNGTQKKGENYYKKWRDWGPPVKITIVQQID</sequence>
<dbReference type="AlphaFoldDB" id="A0A1M6I3R5"/>
<evidence type="ECO:0000256" key="1">
    <source>
        <dbReference type="SAM" id="SignalP"/>
    </source>
</evidence>
<dbReference type="EMBL" id="FQZT01000006">
    <property type="protein sequence ID" value="SHJ28984.1"/>
    <property type="molecule type" value="Genomic_DNA"/>
</dbReference>
<feature type="signal peptide" evidence="1">
    <location>
        <begin position="1"/>
        <end position="20"/>
    </location>
</feature>
<dbReference type="OrthoDB" id="9917184at2"/>
<accession>A0A1M6I3R5</accession>
<dbReference type="RefSeq" id="WP_072908428.1">
    <property type="nucleotide sequence ID" value="NZ_FQZT01000006.1"/>
</dbReference>
<gene>
    <name evidence="2" type="ORF">SAMN02745165_01995</name>
</gene>
<evidence type="ECO:0000313" key="2">
    <source>
        <dbReference type="EMBL" id="SHJ28984.1"/>
    </source>
</evidence>
<name>A0A1M6I3R5_MALRU</name>
<keyword evidence="1" id="KW-0732">Signal</keyword>